<dbReference type="InParanoid" id="A0A7M7N7E9"/>
<sequence>VLPDSVENIRAGDNTVAKSTFAITTAFETDEDVIRHLTTDPVAGLAAIPGTILNHVLKATAVNFSSDKAHLGLPKNHGNCEARDCDLCNKVYEKYITCDEQQREHLATATTSQDSALWQDQRKIRITSSGAFEVPKKADPKNWLDRKLNNRFMGNSSTRYGQECEPIARSYYEHTFRKKITSTGLVVHPTDNWLGASLDGIVDRDTILEIKCPTEKKLEQYNGSLTNMLQANKYDVRVVNGNYVLRQTTAGSGYYYQVQIAMHCSGKSKCNFLVWTPSEQVIVDVLYDQEWVGKQLHHLRGMYFGHLLPAISTMIAHGHLKIKGL</sequence>
<accession>A0A7M7N7E9</accession>
<dbReference type="PANTHER" id="PTHR46609">
    <property type="entry name" value="EXONUCLEASE, PHAGE-TYPE/RECB, C-TERMINAL DOMAIN-CONTAINING PROTEIN"/>
    <property type="match status" value="1"/>
</dbReference>
<dbReference type="Proteomes" id="UP000007110">
    <property type="component" value="Unassembled WGS sequence"/>
</dbReference>
<dbReference type="GO" id="GO:0006281">
    <property type="term" value="P:DNA repair"/>
    <property type="evidence" value="ECO:0007669"/>
    <property type="project" value="UniProtKB-ARBA"/>
</dbReference>
<dbReference type="Gene3D" id="3.90.320.10">
    <property type="match status" value="1"/>
</dbReference>
<evidence type="ECO:0000313" key="3">
    <source>
        <dbReference type="Proteomes" id="UP000007110"/>
    </source>
</evidence>
<dbReference type="InterPro" id="IPR011335">
    <property type="entry name" value="Restrct_endonuc-II-like"/>
</dbReference>
<dbReference type="CDD" id="cd22343">
    <property type="entry name" value="PDDEXK_lambda_exonuclease-like"/>
    <property type="match status" value="1"/>
</dbReference>
<reference evidence="2" key="2">
    <citation type="submission" date="2021-01" db="UniProtKB">
        <authorList>
            <consortium name="EnsemblMetazoa"/>
        </authorList>
    </citation>
    <scope>IDENTIFICATION</scope>
</reference>
<evidence type="ECO:0000313" key="2">
    <source>
        <dbReference type="EnsemblMetazoa" id="XP_030832285"/>
    </source>
</evidence>
<dbReference type="EnsemblMetazoa" id="XM_030976425">
    <property type="protein sequence ID" value="XP_030832285"/>
    <property type="gene ID" value="LOC115918148"/>
</dbReference>
<feature type="domain" description="YqaJ viral recombinase" evidence="1">
    <location>
        <begin position="118"/>
        <end position="267"/>
    </location>
</feature>
<dbReference type="Pfam" id="PF09588">
    <property type="entry name" value="YqaJ"/>
    <property type="match status" value="1"/>
</dbReference>
<dbReference type="SUPFAM" id="SSF52980">
    <property type="entry name" value="Restriction endonuclease-like"/>
    <property type="match status" value="1"/>
</dbReference>
<dbReference type="KEGG" id="spu:115918148"/>
<dbReference type="RefSeq" id="XP_030832285.1">
    <property type="nucleotide sequence ID" value="XM_030976425.1"/>
</dbReference>
<dbReference type="OMA" id="CEPIARS"/>
<organism evidence="2 3">
    <name type="scientific">Strongylocentrotus purpuratus</name>
    <name type="common">Purple sea urchin</name>
    <dbReference type="NCBI Taxonomy" id="7668"/>
    <lineage>
        <taxon>Eukaryota</taxon>
        <taxon>Metazoa</taxon>
        <taxon>Echinodermata</taxon>
        <taxon>Eleutherozoa</taxon>
        <taxon>Echinozoa</taxon>
        <taxon>Echinoidea</taxon>
        <taxon>Euechinoidea</taxon>
        <taxon>Echinacea</taxon>
        <taxon>Camarodonta</taxon>
        <taxon>Echinidea</taxon>
        <taxon>Strongylocentrotidae</taxon>
        <taxon>Strongylocentrotus</taxon>
    </lineage>
</organism>
<proteinExistence type="predicted"/>
<evidence type="ECO:0000259" key="1">
    <source>
        <dbReference type="Pfam" id="PF09588"/>
    </source>
</evidence>
<name>A0A7M7N7E9_STRPU</name>
<protein>
    <recommendedName>
        <fullName evidence="1">YqaJ viral recombinase domain-containing protein</fullName>
    </recommendedName>
</protein>
<dbReference type="GeneID" id="115918148"/>
<dbReference type="OrthoDB" id="8830353at2759"/>
<dbReference type="InterPro" id="IPR019080">
    <property type="entry name" value="YqaJ_viral_recombinase"/>
</dbReference>
<dbReference type="AlphaFoldDB" id="A0A7M7N7E9"/>
<dbReference type="InterPro" id="IPR011604">
    <property type="entry name" value="PDDEXK-like_dom_sf"/>
</dbReference>
<keyword evidence="3" id="KW-1185">Reference proteome</keyword>
<dbReference type="InterPro" id="IPR051703">
    <property type="entry name" value="NF-kappa-B_Signaling_Reg"/>
</dbReference>
<reference evidence="3" key="1">
    <citation type="submission" date="2015-02" db="EMBL/GenBank/DDBJ databases">
        <title>Genome sequencing for Strongylocentrotus purpuratus.</title>
        <authorList>
            <person name="Murali S."/>
            <person name="Liu Y."/>
            <person name="Vee V."/>
            <person name="English A."/>
            <person name="Wang M."/>
            <person name="Skinner E."/>
            <person name="Han Y."/>
            <person name="Muzny D.M."/>
            <person name="Worley K.C."/>
            <person name="Gibbs R.A."/>
        </authorList>
    </citation>
    <scope>NUCLEOTIDE SEQUENCE</scope>
</reference>
<dbReference type="PANTHER" id="PTHR46609:SF8">
    <property type="entry name" value="YQAJ VIRAL RECOMBINASE DOMAIN-CONTAINING PROTEIN"/>
    <property type="match status" value="1"/>
</dbReference>